<gene>
    <name evidence="1" type="ordered locus">CJA_2151</name>
</gene>
<sequence>MISIKNGDFLSPFFMPAILCKHVSYIFIFSGSGYHWRTAFLRDIEYSLVVLFL</sequence>
<dbReference type="EMBL" id="CP000934">
    <property type="protein sequence ID" value="ACE82706.1"/>
    <property type="molecule type" value="Genomic_DNA"/>
</dbReference>
<dbReference type="STRING" id="498211.CJA_2151"/>
<dbReference type="Proteomes" id="UP000001036">
    <property type="component" value="Chromosome"/>
</dbReference>
<dbReference type="KEGG" id="cja:CJA_2151"/>
<dbReference type="HOGENOM" id="CLU_3059818_0_0_6"/>
<accession>B3PIL1</accession>
<name>B3PIL1_CELJU</name>
<protein>
    <submittedName>
        <fullName evidence="1">Uncharacterized protein</fullName>
    </submittedName>
</protein>
<evidence type="ECO:0000313" key="2">
    <source>
        <dbReference type="Proteomes" id="UP000001036"/>
    </source>
</evidence>
<reference evidence="1 2" key="1">
    <citation type="journal article" date="2008" name="J. Bacteriol.">
        <title>Insights into plant cell wall degradation from the genome sequence of the soil bacterium Cellvibrio japonicus.</title>
        <authorList>
            <person name="Deboy R.T."/>
            <person name="Mongodin E.F."/>
            <person name="Fouts D.E."/>
            <person name="Tailford L.E."/>
            <person name="Khouri H."/>
            <person name="Emerson J.B."/>
            <person name="Mohamoud Y."/>
            <person name="Watkins K."/>
            <person name="Henrissat B."/>
            <person name="Gilbert H.J."/>
            <person name="Nelson K.E."/>
        </authorList>
    </citation>
    <scope>NUCLEOTIDE SEQUENCE [LARGE SCALE GENOMIC DNA]</scope>
    <source>
        <strain evidence="1 2">Ueda107</strain>
    </source>
</reference>
<keyword evidence="2" id="KW-1185">Reference proteome</keyword>
<dbReference type="AlphaFoldDB" id="B3PIL1"/>
<organism evidence="1 2">
    <name type="scientific">Cellvibrio japonicus (strain Ueda107)</name>
    <name type="common">Pseudomonas fluorescens subsp. cellulosa</name>
    <dbReference type="NCBI Taxonomy" id="498211"/>
    <lineage>
        <taxon>Bacteria</taxon>
        <taxon>Pseudomonadati</taxon>
        <taxon>Pseudomonadota</taxon>
        <taxon>Gammaproteobacteria</taxon>
        <taxon>Cellvibrionales</taxon>
        <taxon>Cellvibrionaceae</taxon>
        <taxon>Cellvibrio</taxon>
    </lineage>
</organism>
<evidence type="ECO:0000313" key="1">
    <source>
        <dbReference type="EMBL" id="ACE82706.1"/>
    </source>
</evidence>
<proteinExistence type="predicted"/>